<dbReference type="EMBL" id="QOVI01000011">
    <property type="protein sequence ID" value="RXG11449.1"/>
    <property type="molecule type" value="Genomic_DNA"/>
</dbReference>
<name>A0A4Q0NQ70_9FLAO</name>
<dbReference type="InterPro" id="IPR001466">
    <property type="entry name" value="Beta-lactam-related"/>
</dbReference>
<accession>A0A4Q0NQ70</accession>
<organism evidence="2 3">
    <name type="scientific">Leeuwenhoekiella aestuarii</name>
    <dbReference type="NCBI Taxonomy" id="2249426"/>
    <lineage>
        <taxon>Bacteria</taxon>
        <taxon>Pseudomonadati</taxon>
        <taxon>Bacteroidota</taxon>
        <taxon>Flavobacteriia</taxon>
        <taxon>Flavobacteriales</taxon>
        <taxon>Flavobacteriaceae</taxon>
        <taxon>Leeuwenhoekiella</taxon>
    </lineage>
</organism>
<evidence type="ECO:0000259" key="1">
    <source>
        <dbReference type="Pfam" id="PF00144"/>
    </source>
</evidence>
<feature type="domain" description="Beta-lactamase-related" evidence="1">
    <location>
        <begin position="37"/>
        <end position="370"/>
    </location>
</feature>
<comment type="caution">
    <text evidence="2">The sequence shown here is derived from an EMBL/GenBank/DDBJ whole genome shotgun (WGS) entry which is preliminary data.</text>
</comment>
<dbReference type="Proteomes" id="UP000289821">
    <property type="component" value="Unassembled WGS sequence"/>
</dbReference>
<evidence type="ECO:0000313" key="3">
    <source>
        <dbReference type="Proteomes" id="UP000289821"/>
    </source>
</evidence>
<dbReference type="SUPFAM" id="SSF56601">
    <property type="entry name" value="beta-lactamase/transpeptidase-like"/>
    <property type="match status" value="1"/>
</dbReference>
<dbReference type="Pfam" id="PF00144">
    <property type="entry name" value="Beta-lactamase"/>
    <property type="match status" value="1"/>
</dbReference>
<dbReference type="InterPro" id="IPR012338">
    <property type="entry name" value="Beta-lactam/transpept-like"/>
</dbReference>
<evidence type="ECO:0000313" key="2">
    <source>
        <dbReference type="EMBL" id="RXG11449.1"/>
    </source>
</evidence>
<sequence>MGKTQYLISLFFIVINLKIYSQSFKRIDNSIVSTTALDNEIKRLKKSGNVHGLTVSIVTKDSILFQKAYGSRNLKEKQPLKTSHNFYAASLCKPLFAFIVMKLVDEGKIDLDKPLIEYLENPIYSYEFQHDYENYKDLKTDKRYKKITARMCLSHTTGFPNWRYIGKSGIDMKRPLEIEFEPGTFYNYSGEGIQLLQFVVEHITEKGLEELALEYVFQPLEMNMTSFLWQQKFDSNYAVGHYKKIKTLKRRKRNVEYAAGSMDTTPEDYAKFIQAMLAQKGLSKNAYNEFFKPQILIESKQQFGKNRLIKTSENNDIQLSYALGFGTYKTSYGKAIFKEGHIQGWEHYTVFYPSQNLGIVIMSNSSNGESVFKELVEISMGDKWMPWYWENFIPYDKKNTKHNN</sequence>
<dbReference type="PANTHER" id="PTHR43283">
    <property type="entry name" value="BETA-LACTAMASE-RELATED"/>
    <property type="match status" value="1"/>
</dbReference>
<keyword evidence="3" id="KW-1185">Reference proteome</keyword>
<dbReference type="AlphaFoldDB" id="A0A4Q0NQ70"/>
<dbReference type="Gene3D" id="3.40.710.10">
    <property type="entry name" value="DD-peptidase/beta-lactamase superfamily"/>
    <property type="match status" value="1"/>
</dbReference>
<dbReference type="RefSeq" id="WP_128762884.1">
    <property type="nucleotide sequence ID" value="NZ_QOVI01000011.1"/>
</dbReference>
<dbReference type="InterPro" id="IPR050789">
    <property type="entry name" value="Diverse_Enzym_Activities"/>
</dbReference>
<dbReference type="PANTHER" id="PTHR43283:SF18">
    <property type="match status" value="1"/>
</dbReference>
<protein>
    <submittedName>
        <fullName evidence="2">CubicO group peptidase (Beta-lactamase class C family)</fullName>
    </submittedName>
</protein>
<reference evidence="2 3" key="1">
    <citation type="submission" date="2018-07" db="EMBL/GenBank/DDBJ databases">
        <title>Leeuwenhoekiella genomics.</title>
        <authorList>
            <person name="Tahon G."/>
            <person name="Willems A."/>
        </authorList>
    </citation>
    <scope>NUCLEOTIDE SEQUENCE [LARGE SCALE GENOMIC DNA]</scope>
    <source>
        <strain evidence="2 3">R-50232</strain>
    </source>
</reference>
<proteinExistence type="predicted"/>
<gene>
    <name evidence="2" type="ORF">DSM04_11160</name>
</gene>